<dbReference type="Pfam" id="PF07687">
    <property type="entry name" value="M20_dimer"/>
    <property type="match status" value="1"/>
</dbReference>
<accession>S1N6M7</accession>
<keyword evidence="1" id="KW-0479">Metal-binding</keyword>
<sequence>MNSSIDRNFYNLIKNFDNWYLRNYSVIEEQLIKYLSIDTVTPNEGRASEFLEDYLSTVGLSINRNYLNFDLMRSDSKYTRHSLAENNTENYNIHAETEKDINAPTVLFNCHIDVVPDNSYDQNQFKAYSDKYNIYGRGACDTKANIICLVEAIRFLQQSNIPIRKNISIDLVIEEETTGNGTLMQTLSDFQADFVVVFEPTRLNVYKGHRGVLTVNLQMQGTASHMGNNLQIKNIHNQLKYVIADIEQLEAQIKQLCSNNTNFRKTDNVVKINIGKVSGGEWAGSTPEKCDILFNIGFTEELTLESLEKKVIDHFSKYNNIKVDFPELKNQSYVIEESNSLLKELLISINTCGVAQSDIYGWRVSCDAFYYFTKCGIPTVIFGCGELDNAHSSKEFVTKEELKQEILILADFLSK</sequence>
<keyword evidence="3" id="KW-0175">Coiled coil</keyword>
<dbReference type="SUPFAM" id="SSF53187">
    <property type="entry name" value="Zn-dependent exopeptidases"/>
    <property type="match status" value="1"/>
</dbReference>
<dbReference type="eggNOG" id="COG0624">
    <property type="taxonomic scope" value="Bacteria"/>
</dbReference>
<dbReference type="RefSeq" id="WP_016182746.1">
    <property type="nucleotide sequence ID" value="NZ_JXKI01000034.1"/>
</dbReference>
<feature type="coiled-coil region" evidence="3">
    <location>
        <begin position="232"/>
        <end position="266"/>
    </location>
</feature>
<dbReference type="InterPro" id="IPR011650">
    <property type="entry name" value="Peptidase_M20_dimer"/>
</dbReference>
<evidence type="ECO:0000259" key="4">
    <source>
        <dbReference type="Pfam" id="PF07687"/>
    </source>
</evidence>
<dbReference type="Proteomes" id="UP000014113">
    <property type="component" value="Unassembled WGS sequence"/>
</dbReference>
<dbReference type="InterPro" id="IPR002933">
    <property type="entry name" value="Peptidase_M20"/>
</dbReference>
<dbReference type="PANTHER" id="PTHR43808:SF25">
    <property type="entry name" value="PEPTIDASE M20 DIMERISATION DOMAIN-CONTAINING PROTEIN"/>
    <property type="match status" value="1"/>
</dbReference>
<evidence type="ECO:0000313" key="6">
    <source>
        <dbReference type="Proteomes" id="UP000014113"/>
    </source>
</evidence>
<dbReference type="EMBL" id="ASWJ01000004">
    <property type="protein sequence ID" value="EOW84685.1"/>
    <property type="molecule type" value="Genomic_DNA"/>
</dbReference>
<dbReference type="Gene3D" id="3.30.70.360">
    <property type="match status" value="1"/>
</dbReference>
<dbReference type="InterPro" id="IPR036264">
    <property type="entry name" value="Bact_exopeptidase_dim_dom"/>
</dbReference>
<evidence type="ECO:0000256" key="1">
    <source>
        <dbReference type="ARBA" id="ARBA00022723"/>
    </source>
</evidence>
<dbReference type="SUPFAM" id="SSF55031">
    <property type="entry name" value="Bacterial exopeptidase dimerisation domain"/>
    <property type="match status" value="1"/>
</dbReference>
<organism evidence="5 6">
    <name type="scientific">Enterococcus columbae DSM 7374 = ATCC 51263</name>
    <dbReference type="NCBI Taxonomy" id="1121865"/>
    <lineage>
        <taxon>Bacteria</taxon>
        <taxon>Bacillati</taxon>
        <taxon>Bacillota</taxon>
        <taxon>Bacilli</taxon>
        <taxon>Lactobacillales</taxon>
        <taxon>Enterococcaceae</taxon>
        <taxon>Enterococcus</taxon>
    </lineage>
</organism>
<dbReference type="GO" id="GO:0046872">
    <property type="term" value="F:metal ion binding"/>
    <property type="evidence" value="ECO:0007669"/>
    <property type="project" value="UniProtKB-KW"/>
</dbReference>
<dbReference type="PANTHER" id="PTHR43808">
    <property type="entry name" value="ACETYLORNITHINE DEACETYLASE"/>
    <property type="match status" value="1"/>
</dbReference>
<dbReference type="GO" id="GO:0016787">
    <property type="term" value="F:hydrolase activity"/>
    <property type="evidence" value="ECO:0007669"/>
    <property type="project" value="UniProtKB-KW"/>
</dbReference>
<protein>
    <recommendedName>
        <fullName evidence="4">Peptidase M20 dimerisation domain-containing protein</fullName>
    </recommendedName>
</protein>
<feature type="domain" description="Peptidase M20 dimerisation" evidence="4">
    <location>
        <begin position="208"/>
        <end position="318"/>
    </location>
</feature>
<dbReference type="PATRIC" id="fig|1121865.3.peg.577"/>
<dbReference type="OrthoDB" id="9792335at2"/>
<dbReference type="Gene3D" id="3.40.630.10">
    <property type="entry name" value="Zn peptidases"/>
    <property type="match status" value="1"/>
</dbReference>
<proteinExistence type="predicted"/>
<dbReference type="AlphaFoldDB" id="S1N6M7"/>
<keyword evidence="2" id="KW-0378">Hydrolase</keyword>
<reference evidence="5 6" key="1">
    <citation type="submission" date="2013-03" db="EMBL/GenBank/DDBJ databases">
        <title>The Genome Sequence of Enterococcus columbae ATCC_51263 (PacBio/Illumina hybrid assembly).</title>
        <authorList>
            <consortium name="The Broad Institute Genomics Platform"/>
            <consortium name="The Broad Institute Genome Sequencing Center for Infectious Disease"/>
            <person name="Earl A."/>
            <person name="Russ C."/>
            <person name="Gilmore M."/>
            <person name="Surin D."/>
            <person name="Walker B."/>
            <person name="Young S."/>
            <person name="Zeng Q."/>
            <person name="Gargeya S."/>
            <person name="Fitzgerald M."/>
            <person name="Haas B."/>
            <person name="Abouelleil A."/>
            <person name="Allen A.W."/>
            <person name="Alvarado L."/>
            <person name="Arachchi H.M."/>
            <person name="Berlin A.M."/>
            <person name="Chapman S.B."/>
            <person name="Gainer-Dewar J."/>
            <person name="Goldberg J."/>
            <person name="Griggs A."/>
            <person name="Gujja S."/>
            <person name="Hansen M."/>
            <person name="Howarth C."/>
            <person name="Imamovic A."/>
            <person name="Ireland A."/>
            <person name="Larimer J."/>
            <person name="McCowan C."/>
            <person name="Murphy C."/>
            <person name="Pearson M."/>
            <person name="Poon T.W."/>
            <person name="Priest M."/>
            <person name="Roberts A."/>
            <person name="Saif S."/>
            <person name="Shea T."/>
            <person name="Sisk P."/>
            <person name="Sykes S."/>
            <person name="Wortman J."/>
            <person name="Nusbaum C."/>
            <person name="Birren B."/>
        </authorList>
    </citation>
    <scope>NUCLEOTIDE SEQUENCE [LARGE SCALE GENOMIC DNA]</scope>
    <source>
        <strain evidence="5 6">ATCC 51263</strain>
    </source>
</reference>
<name>S1N6M7_9ENTE</name>
<gene>
    <name evidence="5" type="ORF">I568_01181</name>
</gene>
<evidence type="ECO:0000313" key="5">
    <source>
        <dbReference type="EMBL" id="EOW84685.1"/>
    </source>
</evidence>
<evidence type="ECO:0000256" key="3">
    <source>
        <dbReference type="SAM" id="Coils"/>
    </source>
</evidence>
<comment type="caution">
    <text evidence="5">The sequence shown here is derived from an EMBL/GenBank/DDBJ whole genome shotgun (WGS) entry which is preliminary data.</text>
</comment>
<evidence type="ECO:0000256" key="2">
    <source>
        <dbReference type="ARBA" id="ARBA00022801"/>
    </source>
</evidence>
<dbReference type="STRING" id="1121865.OMW_00583"/>
<keyword evidence="6" id="KW-1185">Reference proteome</keyword>
<dbReference type="Pfam" id="PF01546">
    <property type="entry name" value="Peptidase_M20"/>
    <property type="match status" value="1"/>
</dbReference>
<dbReference type="InterPro" id="IPR050072">
    <property type="entry name" value="Peptidase_M20A"/>
</dbReference>